<protein>
    <recommendedName>
        <fullName evidence="3">DUF1287 domain-containing protein</fullName>
    </recommendedName>
</protein>
<name>A0A6V6YXL1_9FLAO</name>
<evidence type="ECO:0000313" key="1">
    <source>
        <dbReference type="EMBL" id="CAD0004220.1"/>
    </source>
</evidence>
<dbReference type="Proteomes" id="UP000556700">
    <property type="component" value="Unassembled WGS sequence"/>
</dbReference>
<sequence length="211" mass="24244">MKFNYIFLIMICLFSCNQKENSNLAIKNNNPVVKTFEEKLSEAAISIIDPSIDYDPTYFAIEYPNGDIPVNKGVCTDVVIRSYRKLDIDLQKEVHEDMIENFSKYPNLKKWGMTQTDTNIDHRRVPNLEVFFERKGTKLPVSEDARDYKTGEIVTWMINGKLPHIGIITNKKSEDGKRNLIVHNVGGGQVLEDCLFEYKIVGHFKYEGASN</sequence>
<evidence type="ECO:0008006" key="3">
    <source>
        <dbReference type="Google" id="ProtNLM"/>
    </source>
</evidence>
<dbReference type="RefSeq" id="WP_031455663.1">
    <property type="nucleotide sequence ID" value="NZ_CAIJDO010000125.1"/>
</dbReference>
<dbReference type="EMBL" id="CAIJDO010000125">
    <property type="protein sequence ID" value="CAD0004220.1"/>
    <property type="molecule type" value="Genomic_DNA"/>
</dbReference>
<comment type="caution">
    <text evidence="1">The sequence shown here is derived from an EMBL/GenBank/DDBJ whole genome shotgun (WGS) entry which is preliminary data.</text>
</comment>
<organism evidence="1 2">
    <name type="scientific">Flavobacterium chungangense</name>
    <dbReference type="NCBI Taxonomy" id="554283"/>
    <lineage>
        <taxon>Bacteria</taxon>
        <taxon>Pseudomonadati</taxon>
        <taxon>Bacteroidota</taxon>
        <taxon>Flavobacteriia</taxon>
        <taxon>Flavobacteriales</taxon>
        <taxon>Flavobacteriaceae</taxon>
        <taxon>Flavobacterium</taxon>
    </lineage>
</organism>
<keyword evidence="2" id="KW-1185">Reference proteome</keyword>
<dbReference type="InterPro" id="IPR009706">
    <property type="entry name" value="DUF1287"/>
</dbReference>
<reference evidence="1 2" key="1">
    <citation type="submission" date="2020-06" db="EMBL/GenBank/DDBJ databases">
        <authorList>
            <person name="Criscuolo A."/>
        </authorList>
    </citation>
    <scope>NUCLEOTIDE SEQUENCE [LARGE SCALE GENOMIC DNA]</scope>
    <source>
        <strain evidence="2">CIP 110025</strain>
    </source>
</reference>
<proteinExistence type="predicted"/>
<dbReference type="Pfam" id="PF06940">
    <property type="entry name" value="DUF1287"/>
    <property type="match status" value="1"/>
</dbReference>
<dbReference type="AlphaFoldDB" id="A0A6V6YXL1"/>
<accession>A0A6V6YXL1</accession>
<gene>
    <name evidence="1" type="ORF">FLACHUCJ7_01788</name>
</gene>
<evidence type="ECO:0000313" key="2">
    <source>
        <dbReference type="Proteomes" id="UP000556700"/>
    </source>
</evidence>
<dbReference type="PIRSF" id="PIRSF011444">
    <property type="entry name" value="DUF1287"/>
    <property type="match status" value="1"/>
</dbReference>